<name>A0A8S5UCC1_9CAUD</name>
<dbReference type="EMBL" id="BK016063">
    <property type="protein sequence ID" value="DAF92151.1"/>
    <property type="molecule type" value="Genomic_DNA"/>
</dbReference>
<accession>A0A8S5UCC1</accession>
<evidence type="ECO:0000313" key="1">
    <source>
        <dbReference type="EMBL" id="DAF92151.1"/>
    </source>
</evidence>
<sequence>MYPFILSSLALKLFDVLADLCTYYITILMKSQ</sequence>
<organism evidence="1">
    <name type="scientific">Siphoviridae sp. ctgN495</name>
    <dbReference type="NCBI Taxonomy" id="2825608"/>
    <lineage>
        <taxon>Viruses</taxon>
        <taxon>Duplodnaviria</taxon>
        <taxon>Heunggongvirae</taxon>
        <taxon>Uroviricota</taxon>
        <taxon>Caudoviricetes</taxon>
    </lineage>
</organism>
<reference evidence="1" key="1">
    <citation type="journal article" date="2021" name="Proc. Natl. Acad. Sci. U.S.A.">
        <title>A Catalog of Tens of Thousands of Viruses from Human Metagenomes Reveals Hidden Associations with Chronic Diseases.</title>
        <authorList>
            <person name="Tisza M.J."/>
            <person name="Buck C.B."/>
        </authorList>
    </citation>
    <scope>NUCLEOTIDE SEQUENCE</scope>
    <source>
        <strain evidence="1">CtgN495</strain>
    </source>
</reference>
<proteinExistence type="predicted"/>
<protein>
    <submittedName>
        <fullName evidence="1">Uncharacterized protein</fullName>
    </submittedName>
</protein>